<keyword evidence="4 7" id="KW-0812">Transmembrane</keyword>
<keyword evidence="9" id="KW-1185">Reference proteome</keyword>
<evidence type="ECO:0000313" key="9">
    <source>
        <dbReference type="Proteomes" id="UP000248584"/>
    </source>
</evidence>
<comment type="subcellular location">
    <subcellularLocation>
        <location evidence="1">Cell membrane</location>
        <topology evidence="1">Multi-pass membrane protein</topology>
    </subcellularLocation>
</comment>
<dbReference type="Pfam" id="PF03773">
    <property type="entry name" value="ArsP_1"/>
    <property type="match status" value="1"/>
</dbReference>
<sequence length="409" mass="46131">MNTFLKSWGEAAYTSLGFFWMALWAFILGYILSSMIQVFVTQSRMQKIMGGSEFKGVLLGTFFGFISSSCSFSALASTKSILKKGASFISSIAFLLASTNLVIELGIIISIFLGWQFVVGEYVGGVLLILISWALVRFINPKKLIKKARKNLDDDSSDHNKNGSESWKEKILNEDSWARVSKKYKMEWQMVWKDVTVGFTIAGIVASFVPDSFFETLFINSGSGNTDFSFWEILQHVIIGPIAAFLTFIGSMGNIPLAALLFGKGVSFAGVMAFIFSDLVVFPVLRINAKYYGWKMSLFILFLLFTALIGTSLLLHYGFNLLEIIPDPSQVIVKNKEYFKLDYTFYLNMAFILFSLYLIYIGFFKKKNIENSMSEMAPKSKLLESIMKYTAFACFFWLSGGLIINYFII</sequence>
<reference evidence="8 9" key="1">
    <citation type="submission" date="2018-06" db="EMBL/GenBank/DDBJ databases">
        <title>Genomic Encyclopedia of Archaeal and Bacterial Type Strains, Phase II (KMG-II): from individual species to whole genera.</title>
        <authorList>
            <person name="Goeker M."/>
        </authorList>
    </citation>
    <scope>NUCLEOTIDE SEQUENCE [LARGE SCALE GENOMIC DNA]</scope>
    <source>
        <strain evidence="8 9">DSM 17205</strain>
    </source>
</reference>
<evidence type="ECO:0000256" key="5">
    <source>
        <dbReference type="ARBA" id="ARBA00022989"/>
    </source>
</evidence>
<evidence type="ECO:0000256" key="6">
    <source>
        <dbReference type="ARBA" id="ARBA00023136"/>
    </source>
</evidence>
<dbReference type="PANTHER" id="PTHR42775:SF1">
    <property type="entry name" value="PERMEASE RV2963-RELATED"/>
    <property type="match status" value="1"/>
</dbReference>
<evidence type="ECO:0000256" key="7">
    <source>
        <dbReference type="SAM" id="Phobius"/>
    </source>
</evidence>
<feature type="transmembrane region" description="Helical" evidence="7">
    <location>
        <begin position="297"/>
        <end position="319"/>
    </location>
</feature>
<evidence type="ECO:0000256" key="3">
    <source>
        <dbReference type="ARBA" id="ARBA00022475"/>
    </source>
</evidence>
<dbReference type="EMBL" id="QKZR01000002">
    <property type="protein sequence ID" value="PZX40797.1"/>
    <property type="molecule type" value="Genomic_DNA"/>
</dbReference>
<proteinExistence type="inferred from homology"/>
<feature type="transmembrane region" description="Helical" evidence="7">
    <location>
        <begin position="88"/>
        <end position="116"/>
    </location>
</feature>
<dbReference type="RefSeq" id="WP_015362759.1">
    <property type="nucleotide sequence ID" value="NZ_QKZR01000002.1"/>
</dbReference>
<dbReference type="PANTHER" id="PTHR42775">
    <property type="entry name" value="PERMEASE RV2963-RELATED"/>
    <property type="match status" value="1"/>
</dbReference>
<evidence type="ECO:0008006" key="10">
    <source>
        <dbReference type="Google" id="ProtNLM"/>
    </source>
</evidence>
<dbReference type="InterPro" id="IPR005524">
    <property type="entry name" value="DUF318"/>
</dbReference>
<dbReference type="Proteomes" id="UP000248584">
    <property type="component" value="Unassembled WGS sequence"/>
</dbReference>
<evidence type="ECO:0000313" key="8">
    <source>
        <dbReference type="EMBL" id="PZX40797.1"/>
    </source>
</evidence>
<feature type="transmembrane region" description="Helical" evidence="7">
    <location>
        <begin position="345"/>
        <end position="365"/>
    </location>
</feature>
<organism evidence="8 9">
    <name type="scientific">Nonlabens dokdonensis</name>
    <dbReference type="NCBI Taxonomy" id="328515"/>
    <lineage>
        <taxon>Bacteria</taxon>
        <taxon>Pseudomonadati</taxon>
        <taxon>Bacteroidota</taxon>
        <taxon>Flavobacteriia</taxon>
        <taxon>Flavobacteriales</taxon>
        <taxon>Flavobacteriaceae</taxon>
        <taxon>Nonlabens</taxon>
    </lineage>
</organism>
<comment type="caution">
    <text evidence="8">The sequence shown here is derived from an EMBL/GenBank/DDBJ whole genome shotgun (WGS) entry which is preliminary data.</text>
</comment>
<feature type="transmembrane region" description="Helical" evidence="7">
    <location>
        <begin position="237"/>
        <end position="262"/>
    </location>
</feature>
<feature type="transmembrane region" description="Helical" evidence="7">
    <location>
        <begin position="12"/>
        <end position="36"/>
    </location>
</feature>
<evidence type="ECO:0000256" key="4">
    <source>
        <dbReference type="ARBA" id="ARBA00022692"/>
    </source>
</evidence>
<feature type="transmembrane region" description="Helical" evidence="7">
    <location>
        <begin position="386"/>
        <end position="408"/>
    </location>
</feature>
<evidence type="ECO:0000256" key="2">
    <source>
        <dbReference type="ARBA" id="ARBA00006386"/>
    </source>
</evidence>
<feature type="transmembrane region" description="Helical" evidence="7">
    <location>
        <begin position="122"/>
        <end position="140"/>
    </location>
</feature>
<accession>A0ABX5PY26</accession>
<feature type="transmembrane region" description="Helical" evidence="7">
    <location>
        <begin position="268"/>
        <end position="285"/>
    </location>
</feature>
<name>A0ABX5PY26_9FLAO</name>
<protein>
    <recommendedName>
        <fullName evidence="10">Permease</fullName>
    </recommendedName>
</protein>
<feature type="transmembrane region" description="Helical" evidence="7">
    <location>
        <begin position="56"/>
        <end position="76"/>
    </location>
</feature>
<gene>
    <name evidence="8" type="ORF">LX97_01569</name>
</gene>
<keyword evidence="6 7" id="KW-0472">Membrane</keyword>
<dbReference type="InterPro" id="IPR053166">
    <property type="entry name" value="UPF0718_permease"/>
</dbReference>
<keyword evidence="5 7" id="KW-1133">Transmembrane helix</keyword>
<comment type="similarity">
    <text evidence="2">Belongs to the UPF0718 family.</text>
</comment>
<keyword evidence="3" id="KW-1003">Cell membrane</keyword>
<evidence type="ECO:0000256" key="1">
    <source>
        <dbReference type="ARBA" id="ARBA00004651"/>
    </source>
</evidence>